<feature type="compositionally biased region" description="Low complexity" evidence="1">
    <location>
        <begin position="127"/>
        <end position="141"/>
    </location>
</feature>
<gene>
    <name evidence="4" type="ORF">GRI91_12075</name>
</gene>
<sequence>MSTAGGNWGSSRDAQDRAFDLEIEEDRLPWLASPDDDSDRREVDTARVVAFSLSGLFLLLLIIGGLWWVFHGDSEDTIQPDGSTIAAPETPYKTRPENPGGMTFEGTGDTSFAVAEGQSREGRIAELPDVPDPADAASGDASDSKSDQAEMSDVGVQVGAYTSREDARQGWSELHRRYPVLHDVKHRIVEGQADIGRVYRLQAVRASRKEARLLCRELQALGAACQVKR</sequence>
<comment type="caution">
    <text evidence="4">The sequence shown here is derived from an EMBL/GenBank/DDBJ whole genome shotgun (WGS) entry which is preliminary data.</text>
</comment>
<evidence type="ECO:0000256" key="2">
    <source>
        <dbReference type="SAM" id="Phobius"/>
    </source>
</evidence>
<evidence type="ECO:0000259" key="3">
    <source>
        <dbReference type="PROSITE" id="PS51724"/>
    </source>
</evidence>
<dbReference type="Pfam" id="PF05036">
    <property type="entry name" value="SPOR"/>
    <property type="match status" value="1"/>
</dbReference>
<feature type="transmembrane region" description="Helical" evidence="2">
    <location>
        <begin position="48"/>
        <end position="70"/>
    </location>
</feature>
<keyword evidence="2" id="KW-1133">Transmembrane helix</keyword>
<dbReference type="InterPro" id="IPR007730">
    <property type="entry name" value="SPOR-like_dom"/>
</dbReference>
<accession>A0A6I4T6P1</accession>
<organism evidence="4 5">
    <name type="scientific">Altericroceibacterium endophyticum</name>
    <dbReference type="NCBI Taxonomy" id="1808508"/>
    <lineage>
        <taxon>Bacteria</taxon>
        <taxon>Pseudomonadati</taxon>
        <taxon>Pseudomonadota</taxon>
        <taxon>Alphaproteobacteria</taxon>
        <taxon>Sphingomonadales</taxon>
        <taxon>Erythrobacteraceae</taxon>
        <taxon>Altericroceibacterium</taxon>
    </lineage>
</organism>
<dbReference type="Proteomes" id="UP000438476">
    <property type="component" value="Unassembled WGS sequence"/>
</dbReference>
<dbReference type="OrthoDB" id="7390714at2"/>
<dbReference type="RefSeq" id="WP_160736937.1">
    <property type="nucleotide sequence ID" value="NZ_WTYT01000005.1"/>
</dbReference>
<evidence type="ECO:0000313" key="4">
    <source>
        <dbReference type="EMBL" id="MXO66497.1"/>
    </source>
</evidence>
<evidence type="ECO:0000313" key="5">
    <source>
        <dbReference type="Proteomes" id="UP000438476"/>
    </source>
</evidence>
<feature type="region of interest" description="Disordered" evidence="1">
    <location>
        <begin position="124"/>
        <end position="153"/>
    </location>
</feature>
<reference evidence="4 5" key="1">
    <citation type="submission" date="2019-12" db="EMBL/GenBank/DDBJ databases">
        <title>Genomic-based taxomic classification of the family Erythrobacteraceae.</title>
        <authorList>
            <person name="Xu L."/>
        </authorList>
    </citation>
    <scope>NUCLEOTIDE SEQUENCE [LARGE SCALE GENOMIC DNA]</scope>
    <source>
        <strain evidence="4 5">LMG 29518</strain>
    </source>
</reference>
<keyword evidence="2" id="KW-0812">Transmembrane</keyword>
<dbReference type="GO" id="GO:0042834">
    <property type="term" value="F:peptidoglycan binding"/>
    <property type="evidence" value="ECO:0007669"/>
    <property type="project" value="InterPro"/>
</dbReference>
<dbReference type="EMBL" id="WTYT01000005">
    <property type="protein sequence ID" value="MXO66497.1"/>
    <property type="molecule type" value="Genomic_DNA"/>
</dbReference>
<dbReference type="Gene3D" id="3.30.70.1070">
    <property type="entry name" value="Sporulation related repeat"/>
    <property type="match status" value="1"/>
</dbReference>
<keyword evidence="5" id="KW-1185">Reference proteome</keyword>
<dbReference type="InterPro" id="IPR036680">
    <property type="entry name" value="SPOR-like_sf"/>
</dbReference>
<dbReference type="PROSITE" id="PS51724">
    <property type="entry name" value="SPOR"/>
    <property type="match status" value="1"/>
</dbReference>
<feature type="region of interest" description="Disordered" evidence="1">
    <location>
        <begin position="79"/>
        <end position="109"/>
    </location>
</feature>
<dbReference type="AlphaFoldDB" id="A0A6I4T6P1"/>
<protein>
    <submittedName>
        <fullName evidence="4">SPOR domain-containing protein</fullName>
    </submittedName>
</protein>
<name>A0A6I4T6P1_9SPHN</name>
<proteinExistence type="predicted"/>
<evidence type="ECO:0000256" key="1">
    <source>
        <dbReference type="SAM" id="MobiDB-lite"/>
    </source>
</evidence>
<keyword evidence="2" id="KW-0472">Membrane</keyword>
<feature type="domain" description="SPOR" evidence="3">
    <location>
        <begin position="148"/>
        <end position="229"/>
    </location>
</feature>